<dbReference type="PANTHER" id="PTHR35297:SF2">
    <property type="entry name" value="PROTEIN, PUTATIVE-RELATED"/>
    <property type="match status" value="1"/>
</dbReference>
<feature type="region of interest" description="Disordered" evidence="1">
    <location>
        <begin position="41"/>
        <end position="75"/>
    </location>
</feature>
<keyword evidence="4" id="KW-1185">Reference proteome</keyword>
<dbReference type="Proteomes" id="UP001187192">
    <property type="component" value="Unassembled WGS sequence"/>
</dbReference>
<gene>
    <name evidence="3" type="ORF">TIFTF001_002813</name>
</gene>
<keyword evidence="2" id="KW-0472">Membrane</keyword>
<comment type="caution">
    <text evidence="3">The sequence shown here is derived from an EMBL/GenBank/DDBJ whole genome shotgun (WGS) entry which is preliminary data.</text>
</comment>
<dbReference type="AlphaFoldDB" id="A0AA87ZWV5"/>
<accession>A0AA87ZWV5</accession>
<keyword evidence="2" id="KW-1133">Transmembrane helix</keyword>
<evidence type="ECO:0000256" key="2">
    <source>
        <dbReference type="SAM" id="Phobius"/>
    </source>
</evidence>
<organism evidence="3 4">
    <name type="scientific">Ficus carica</name>
    <name type="common">Common fig</name>
    <dbReference type="NCBI Taxonomy" id="3494"/>
    <lineage>
        <taxon>Eukaryota</taxon>
        <taxon>Viridiplantae</taxon>
        <taxon>Streptophyta</taxon>
        <taxon>Embryophyta</taxon>
        <taxon>Tracheophyta</taxon>
        <taxon>Spermatophyta</taxon>
        <taxon>Magnoliopsida</taxon>
        <taxon>eudicotyledons</taxon>
        <taxon>Gunneridae</taxon>
        <taxon>Pentapetalae</taxon>
        <taxon>rosids</taxon>
        <taxon>fabids</taxon>
        <taxon>Rosales</taxon>
        <taxon>Moraceae</taxon>
        <taxon>Ficeae</taxon>
        <taxon>Ficus</taxon>
    </lineage>
</organism>
<proteinExistence type="predicted"/>
<protein>
    <submittedName>
        <fullName evidence="3">Uncharacterized protein</fullName>
    </submittedName>
</protein>
<name>A0AA87ZWV5_FICCA</name>
<dbReference type="EMBL" id="BTGU01000003">
    <property type="protein sequence ID" value="GMN30486.1"/>
    <property type="molecule type" value="Genomic_DNA"/>
</dbReference>
<dbReference type="PANTHER" id="PTHR35297">
    <property type="entry name" value="PROTEIN, PUTATIVE-RELATED"/>
    <property type="match status" value="1"/>
</dbReference>
<evidence type="ECO:0000313" key="4">
    <source>
        <dbReference type="Proteomes" id="UP001187192"/>
    </source>
</evidence>
<reference evidence="3" key="1">
    <citation type="submission" date="2023-07" db="EMBL/GenBank/DDBJ databases">
        <title>draft genome sequence of fig (Ficus carica).</title>
        <authorList>
            <person name="Takahashi T."/>
            <person name="Nishimura K."/>
        </authorList>
    </citation>
    <scope>NUCLEOTIDE SEQUENCE</scope>
</reference>
<feature type="compositionally biased region" description="Basic and acidic residues" evidence="1">
    <location>
        <begin position="18"/>
        <end position="29"/>
    </location>
</feature>
<evidence type="ECO:0000256" key="1">
    <source>
        <dbReference type="SAM" id="MobiDB-lite"/>
    </source>
</evidence>
<dbReference type="Gramene" id="FCD_00025086-RA">
    <property type="protein sequence ID" value="FCD_00025086-RA:cds"/>
    <property type="gene ID" value="FCD_00025086"/>
</dbReference>
<feature type="region of interest" description="Disordered" evidence="1">
    <location>
        <begin position="1"/>
        <end position="29"/>
    </location>
</feature>
<feature type="compositionally biased region" description="Low complexity" evidence="1">
    <location>
        <begin position="41"/>
        <end position="53"/>
    </location>
</feature>
<feature type="transmembrane region" description="Helical" evidence="2">
    <location>
        <begin position="80"/>
        <end position="98"/>
    </location>
</feature>
<sequence length="169" mass="18967">MQRQSLGSPVSKLHGHGGPKEESLIVEDDPKRKDILFASSSSAAAAASSSSASYEEDRATKPRRLSSSSLSPPPRRPDRFIHLIPFLTLLCFLILFLFSHTPSQSDMAQFKGFKWPANRIDSAENEIGDIGRFSELRKSDVLAIRSLRNLQEIQKQAPKSHYHRKFADF</sequence>
<evidence type="ECO:0000313" key="3">
    <source>
        <dbReference type="EMBL" id="GMN30486.1"/>
    </source>
</evidence>
<keyword evidence="2" id="KW-0812">Transmembrane</keyword>